<feature type="transmembrane region" description="Helical" evidence="1">
    <location>
        <begin position="259"/>
        <end position="279"/>
    </location>
</feature>
<keyword evidence="1" id="KW-0812">Transmembrane</keyword>
<dbReference type="Proteomes" id="UP000217784">
    <property type="component" value="Unassembled WGS sequence"/>
</dbReference>
<name>A0A2A2H1D0_METBR</name>
<accession>A0A2A2H1D0</accession>
<feature type="transmembrane region" description="Helical" evidence="1">
    <location>
        <begin position="140"/>
        <end position="165"/>
    </location>
</feature>
<feature type="transmembrane region" description="Helical" evidence="1">
    <location>
        <begin position="106"/>
        <end position="128"/>
    </location>
</feature>
<feature type="transmembrane region" description="Helical" evidence="1">
    <location>
        <begin position="222"/>
        <end position="239"/>
    </location>
</feature>
<proteinExistence type="predicted"/>
<feature type="transmembrane region" description="Helical" evidence="1">
    <location>
        <begin position="312"/>
        <end position="331"/>
    </location>
</feature>
<dbReference type="PANTHER" id="PTHR23523">
    <property type="match status" value="1"/>
</dbReference>
<feature type="transmembrane region" description="Helical" evidence="1">
    <location>
        <begin position="12"/>
        <end position="33"/>
    </location>
</feature>
<feature type="transmembrane region" description="Helical" evidence="1">
    <location>
        <begin position="343"/>
        <end position="361"/>
    </location>
</feature>
<evidence type="ECO:0000259" key="2">
    <source>
        <dbReference type="PROSITE" id="PS50850"/>
    </source>
</evidence>
<reference evidence="3 4" key="1">
    <citation type="journal article" date="2017" name="BMC Genomics">
        <title>Genomic analysis of methanogenic archaea reveals a shift towards energy conservation.</title>
        <authorList>
            <person name="Gilmore S.P."/>
            <person name="Henske J.K."/>
            <person name="Sexton J.A."/>
            <person name="Solomon K.V."/>
            <person name="Seppala S."/>
            <person name="Yoo J.I."/>
            <person name="Huyett L.M."/>
            <person name="Pressman A."/>
            <person name="Cogan J.Z."/>
            <person name="Kivenson V."/>
            <person name="Peng X."/>
            <person name="Tan Y."/>
            <person name="Valentine D.L."/>
            <person name="O'Malley M.A."/>
        </authorList>
    </citation>
    <scope>NUCLEOTIDE SEQUENCE [LARGE SCALE GENOMIC DNA]</scope>
    <source>
        <strain evidence="3 4">M.o.H.</strain>
    </source>
</reference>
<dbReference type="SUPFAM" id="SSF103473">
    <property type="entry name" value="MFS general substrate transporter"/>
    <property type="match status" value="1"/>
</dbReference>
<keyword evidence="1" id="KW-0472">Membrane</keyword>
<feature type="transmembrane region" description="Helical" evidence="1">
    <location>
        <begin position="373"/>
        <end position="396"/>
    </location>
</feature>
<dbReference type="EMBL" id="LMVM01000040">
    <property type="protein sequence ID" value="PAV03124.1"/>
    <property type="molecule type" value="Genomic_DNA"/>
</dbReference>
<organism evidence="3 4">
    <name type="scientific">Methanobacterium bryantii</name>
    <dbReference type="NCBI Taxonomy" id="2161"/>
    <lineage>
        <taxon>Archaea</taxon>
        <taxon>Methanobacteriati</taxon>
        <taxon>Methanobacteriota</taxon>
        <taxon>Methanomada group</taxon>
        <taxon>Methanobacteria</taxon>
        <taxon>Methanobacteriales</taxon>
        <taxon>Methanobacteriaceae</taxon>
        <taxon>Methanobacterium</taxon>
    </lineage>
</organism>
<protein>
    <recommendedName>
        <fullName evidence="2">Major facilitator superfamily (MFS) profile domain-containing protein</fullName>
    </recommendedName>
</protein>
<feature type="domain" description="Major facilitator superfamily (MFS) profile" evidence="2">
    <location>
        <begin position="16"/>
        <end position="401"/>
    </location>
</feature>
<feature type="transmembrane region" description="Helical" evidence="1">
    <location>
        <begin position="288"/>
        <end position="306"/>
    </location>
</feature>
<dbReference type="Gene3D" id="1.20.1250.20">
    <property type="entry name" value="MFS general substrate transporter like domains"/>
    <property type="match status" value="2"/>
</dbReference>
<evidence type="ECO:0000313" key="3">
    <source>
        <dbReference type="EMBL" id="PAV03124.1"/>
    </source>
</evidence>
<dbReference type="InterPro" id="IPR052524">
    <property type="entry name" value="MFS_Cyanate_Porter"/>
</dbReference>
<feature type="transmembrane region" description="Helical" evidence="1">
    <location>
        <begin position="53"/>
        <end position="74"/>
    </location>
</feature>
<sequence length="408" mass="43978">MNNSNFDSNYKIPWNIIIIAIVLNFCTWAFLFVTPPLGTILSADLHISHFQTSLLFSAPILMLAIVAIPAGIIADRIGLKRAIGIGAIVACIGAVLRGTASTYSGSLIFSIIFGFGMGCTFANLPKLARSCSSSQQTSSVMGFITGFGLLAGIGTALAITVPLIYPLTNSYQGVFYVWSAPLLVATILWWVAVREPPCPSAEIESEQTGSVGLKDVLKDKTLWLLAFILLLHNIFFYTWSGWLPTYLLQKGVSLGLSGLLTSVMLWVGVPTVILVPVLFSRGSMSKRLLIWVPSFIFAFLAIWILYASELAIWFIMAIAGVINILRFNTLLSLPVEIMPKKHAGVAGGVVVAIGYIGAVIGPSMTGQILDITGSFQIVFVILAVLSLITMGLTFLIPSNNEKKVPNTK</sequence>
<dbReference type="InterPro" id="IPR020846">
    <property type="entry name" value="MFS_dom"/>
</dbReference>
<dbReference type="PANTHER" id="PTHR23523:SF2">
    <property type="entry name" value="2-NITROIMIDAZOLE TRANSPORTER"/>
    <property type="match status" value="1"/>
</dbReference>
<keyword evidence="1" id="KW-1133">Transmembrane helix</keyword>
<evidence type="ECO:0000256" key="1">
    <source>
        <dbReference type="SAM" id="Phobius"/>
    </source>
</evidence>
<gene>
    <name evidence="3" type="ORF">ASJ80_07595</name>
</gene>
<feature type="transmembrane region" description="Helical" evidence="1">
    <location>
        <begin position="171"/>
        <end position="192"/>
    </location>
</feature>
<dbReference type="OrthoDB" id="117970at2157"/>
<comment type="caution">
    <text evidence="3">The sequence shown here is derived from an EMBL/GenBank/DDBJ whole genome shotgun (WGS) entry which is preliminary data.</text>
</comment>
<dbReference type="InterPro" id="IPR036259">
    <property type="entry name" value="MFS_trans_sf"/>
</dbReference>
<dbReference type="PROSITE" id="PS50850">
    <property type="entry name" value="MFS"/>
    <property type="match status" value="1"/>
</dbReference>
<feature type="transmembrane region" description="Helical" evidence="1">
    <location>
        <begin position="81"/>
        <end position="100"/>
    </location>
</feature>
<dbReference type="Pfam" id="PF07690">
    <property type="entry name" value="MFS_1"/>
    <property type="match status" value="1"/>
</dbReference>
<dbReference type="RefSeq" id="WP_069583824.1">
    <property type="nucleotide sequence ID" value="NZ_LMVM01000040.1"/>
</dbReference>
<dbReference type="GO" id="GO:0022857">
    <property type="term" value="F:transmembrane transporter activity"/>
    <property type="evidence" value="ECO:0007669"/>
    <property type="project" value="InterPro"/>
</dbReference>
<dbReference type="InterPro" id="IPR011701">
    <property type="entry name" value="MFS"/>
</dbReference>
<keyword evidence="4" id="KW-1185">Reference proteome</keyword>
<dbReference type="AlphaFoldDB" id="A0A2A2H1D0"/>
<evidence type="ECO:0000313" key="4">
    <source>
        <dbReference type="Proteomes" id="UP000217784"/>
    </source>
</evidence>